<dbReference type="InterPro" id="IPR036249">
    <property type="entry name" value="Thioredoxin-like_sf"/>
</dbReference>
<dbReference type="Pfam" id="PF00043">
    <property type="entry name" value="GST_C"/>
    <property type="match status" value="1"/>
</dbReference>
<dbReference type="FunFam" id="3.40.30.10:FF:000039">
    <property type="entry name" value="Glutathione S-transferase domain"/>
    <property type="match status" value="1"/>
</dbReference>
<evidence type="ECO:0000313" key="7">
    <source>
        <dbReference type="EMBL" id="OJJ40831.1"/>
    </source>
</evidence>
<comment type="similarity">
    <text evidence="4">Belongs to the GST superfamily.</text>
</comment>
<dbReference type="SUPFAM" id="SSF52833">
    <property type="entry name" value="Thioredoxin-like"/>
    <property type="match status" value="1"/>
</dbReference>
<dbReference type="GeneID" id="63747614"/>
<dbReference type="EMBL" id="KV878209">
    <property type="protein sequence ID" value="OJJ40831.1"/>
    <property type="molecule type" value="Genomic_DNA"/>
</dbReference>
<dbReference type="GO" id="GO:0006749">
    <property type="term" value="P:glutathione metabolic process"/>
    <property type="evidence" value="ECO:0007669"/>
    <property type="project" value="TreeGrafter"/>
</dbReference>
<dbReference type="PROSITE" id="PS50404">
    <property type="entry name" value="GST_NTER"/>
    <property type="match status" value="1"/>
</dbReference>
<dbReference type="PANTHER" id="PTHR43900">
    <property type="entry name" value="GLUTATHIONE S-TRANSFERASE RHO"/>
    <property type="match status" value="1"/>
</dbReference>
<dbReference type="PROSITE" id="PS50405">
    <property type="entry name" value="GST_CTER"/>
    <property type="match status" value="1"/>
</dbReference>
<keyword evidence="2" id="KW-0808">Transferase</keyword>
<dbReference type="SFLD" id="SFLDG00358">
    <property type="entry name" value="Main_(cytGST)"/>
    <property type="match status" value="1"/>
</dbReference>
<evidence type="ECO:0000256" key="3">
    <source>
        <dbReference type="ARBA" id="ARBA00047960"/>
    </source>
</evidence>
<dbReference type="SFLD" id="SFLDS00019">
    <property type="entry name" value="Glutathione_Transferase_(cytos"/>
    <property type="match status" value="1"/>
</dbReference>
<dbReference type="AlphaFoldDB" id="A0A1L9S0Z6"/>
<dbReference type="InterPro" id="IPR010987">
    <property type="entry name" value="Glutathione-S-Trfase_C-like"/>
</dbReference>
<dbReference type="VEuPathDB" id="FungiDB:ASPWEDRAFT_178656"/>
<keyword evidence="8" id="KW-1185">Reference proteome</keyword>
<dbReference type="InterPro" id="IPR040079">
    <property type="entry name" value="Glutathione_S-Trfase"/>
</dbReference>
<evidence type="ECO:0000256" key="1">
    <source>
        <dbReference type="ARBA" id="ARBA00012452"/>
    </source>
</evidence>
<name>A0A1L9S0Z6_ASPWE</name>
<dbReference type="GO" id="GO:0005737">
    <property type="term" value="C:cytoplasm"/>
    <property type="evidence" value="ECO:0007669"/>
    <property type="project" value="TreeGrafter"/>
</dbReference>
<dbReference type="Pfam" id="PF02798">
    <property type="entry name" value="GST_N"/>
    <property type="match status" value="1"/>
</dbReference>
<gene>
    <name evidence="7" type="ORF">ASPWEDRAFT_178656</name>
</gene>
<feature type="domain" description="GST N-terminal" evidence="5">
    <location>
        <begin position="2"/>
        <end position="85"/>
    </location>
</feature>
<dbReference type="SUPFAM" id="SSF47616">
    <property type="entry name" value="GST C-terminal domain-like"/>
    <property type="match status" value="1"/>
</dbReference>
<dbReference type="Proteomes" id="UP000184383">
    <property type="component" value="Unassembled WGS sequence"/>
</dbReference>
<dbReference type="InterPro" id="IPR036282">
    <property type="entry name" value="Glutathione-S-Trfase_C_sf"/>
</dbReference>
<dbReference type="GO" id="GO:0043295">
    <property type="term" value="F:glutathione binding"/>
    <property type="evidence" value="ECO:0007669"/>
    <property type="project" value="TreeGrafter"/>
</dbReference>
<dbReference type="STRING" id="1073089.A0A1L9S0Z6"/>
<comment type="catalytic activity">
    <reaction evidence="3">
        <text>RX + glutathione = an S-substituted glutathione + a halide anion + H(+)</text>
        <dbReference type="Rhea" id="RHEA:16437"/>
        <dbReference type="ChEBI" id="CHEBI:15378"/>
        <dbReference type="ChEBI" id="CHEBI:16042"/>
        <dbReference type="ChEBI" id="CHEBI:17792"/>
        <dbReference type="ChEBI" id="CHEBI:57925"/>
        <dbReference type="ChEBI" id="CHEBI:90779"/>
        <dbReference type="EC" id="2.5.1.18"/>
    </reaction>
</comment>
<proteinExistence type="inferred from homology"/>
<evidence type="ECO:0000313" key="8">
    <source>
        <dbReference type="Proteomes" id="UP000184383"/>
    </source>
</evidence>
<sequence length="230" mass="25800">MPELTLYGAPTSTATSRVRLTLAEAGFTDYEFSIIDLKNGDHKKPEYLAHNPWGKAPVIVTNDGLTLYESRPICKYLAARYNIPLLPAAEDINATALFEQAQSIEALHFSELATSVSIEMMIKPRFGGTTDRSVVEATRKKVGEFLDVADSRILAGQEYMAGSSFSLVDIYYIPCVERLMACGFEDLFMSRENVKAWWERCVARPAVRAFLDEEDLQGLRKQLRGRSECL</sequence>
<accession>A0A1L9S0Z6</accession>
<dbReference type="InterPro" id="IPR004045">
    <property type="entry name" value="Glutathione_S-Trfase_N"/>
</dbReference>
<reference evidence="8" key="1">
    <citation type="journal article" date="2017" name="Genome Biol.">
        <title>Comparative genomics reveals high biological diversity and specific adaptations in the industrially and medically important fungal genus Aspergillus.</title>
        <authorList>
            <person name="de Vries R.P."/>
            <person name="Riley R."/>
            <person name="Wiebenga A."/>
            <person name="Aguilar-Osorio G."/>
            <person name="Amillis S."/>
            <person name="Uchima C.A."/>
            <person name="Anderluh G."/>
            <person name="Asadollahi M."/>
            <person name="Askin M."/>
            <person name="Barry K."/>
            <person name="Battaglia E."/>
            <person name="Bayram O."/>
            <person name="Benocci T."/>
            <person name="Braus-Stromeyer S.A."/>
            <person name="Caldana C."/>
            <person name="Canovas D."/>
            <person name="Cerqueira G.C."/>
            <person name="Chen F."/>
            <person name="Chen W."/>
            <person name="Choi C."/>
            <person name="Clum A."/>
            <person name="Dos Santos R.A."/>
            <person name="Damasio A.R."/>
            <person name="Diallinas G."/>
            <person name="Emri T."/>
            <person name="Fekete E."/>
            <person name="Flipphi M."/>
            <person name="Freyberg S."/>
            <person name="Gallo A."/>
            <person name="Gournas C."/>
            <person name="Habgood R."/>
            <person name="Hainaut M."/>
            <person name="Harispe M.L."/>
            <person name="Henrissat B."/>
            <person name="Hilden K.S."/>
            <person name="Hope R."/>
            <person name="Hossain A."/>
            <person name="Karabika E."/>
            <person name="Karaffa L."/>
            <person name="Karanyi Z."/>
            <person name="Krasevec N."/>
            <person name="Kuo A."/>
            <person name="Kusch H."/>
            <person name="LaButti K."/>
            <person name="Lagendijk E.L."/>
            <person name="Lapidus A."/>
            <person name="Levasseur A."/>
            <person name="Lindquist E."/>
            <person name="Lipzen A."/>
            <person name="Logrieco A.F."/>
            <person name="MacCabe A."/>
            <person name="Maekelae M.R."/>
            <person name="Malavazi I."/>
            <person name="Melin P."/>
            <person name="Meyer V."/>
            <person name="Mielnichuk N."/>
            <person name="Miskei M."/>
            <person name="Molnar A.P."/>
            <person name="Mule G."/>
            <person name="Ngan C.Y."/>
            <person name="Orejas M."/>
            <person name="Orosz E."/>
            <person name="Ouedraogo J.P."/>
            <person name="Overkamp K.M."/>
            <person name="Park H.-S."/>
            <person name="Perrone G."/>
            <person name="Piumi F."/>
            <person name="Punt P.J."/>
            <person name="Ram A.F."/>
            <person name="Ramon A."/>
            <person name="Rauscher S."/>
            <person name="Record E."/>
            <person name="Riano-Pachon D.M."/>
            <person name="Robert V."/>
            <person name="Roehrig J."/>
            <person name="Ruller R."/>
            <person name="Salamov A."/>
            <person name="Salih N.S."/>
            <person name="Samson R.A."/>
            <person name="Sandor E."/>
            <person name="Sanguinetti M."/>
            <person name="Schuetze T."/>
            <person name="Sepcic K."/>
            <person name="Shelest E."/>
            <person name="Sherlock G."/>
            <person name="Sophianopoulou V."/>
            <person name="Squina F.M."/>
            <person name="Sun H."/>
            <person name="Susca A."/>
            <person name="Todd R.B."/>
            <person name="Tsang A."/>
            <person name="Unkles S.E."/>
            <person name="van de Wiele N."/>
            <person name="van Rossen-Uffink D."/>
            <person name="Oliveira J.V."/>
            <person name="Vesth T.C."/>
            <person name="Visser J."/>
            <person name="Yu J.-H."/>
            <person name="Zhou M."/>
            <person name="Andersen M.R."/>
            <person name="Archer D.B."/>
            <person name="Baker S.E."/>
            <person name="Benoit I."/>
            <person name="Brakhage A.A."/>
            <person name="Braus G.H."/>
            <person name="Fischer R."/>
            <person name="Frisvad J.C."/>
            <person name="Goldman G.H."/>
            <person name="Houbraken J."/>
            <person name="Oakley B."/>
            <person name="Pocsi I."/>
            <person name="Scazzocchio C."/>
            <person name="Seiboth B."/>
            <person name="vanKuyk P.A."/>
            <person name="Wortman J."/>
            <person name="Dyer P.S."/>
            <person name="Grigoriev I.V."/>
        </authorList>
    </citation>
    <scope>NUCLEOTIDE SEQUENCE [LARGE SCALE GENOMIC DNA]</scope>
    <source>
        <strain evidence="8">DTO 134E9</strain>
    </source>
</reference>
<dbReference type="OrthoDB" id="249703at2759"/>
<evidence type="ECO:0000256" key="4">
    <source>
        <dbReference type="RuleBase" id="RU003494"/>
    </source>
</evidence>
<feature type="domain" description="GST C-terminal" evidence="6">
    <location>
        <begin position="91"/>
        <end position="227"/>
    </location>
</feature>
<dbReference type="Gene3D" id="1.20.1050.10">
    <property type="match status" value="1"/>
</dbReference>
<dbReference type="InterPro" id="IPR004046">
    <property type="entry name" value="GST_C"/>
</dbReference>
<dbReference type="GO" id="GO:0004364">
    <property type="term" value="F:glutathione transferase activity"/>
    <property type="evidence" value="ECO:0007669"/>
    <property type="project" value="UniProtKB-EC"/>
</dbReference>
<organism evidence="7 8">
    <name type="scientific">Aspergillus wentii DTO 134E9</name>
    <dbReference type="NCBI Taxonomy" id="1073089"/>
    <lineage>
        <taxon>Eukaryota</taxon>
        <taxon>Fungi</taxon>
        <taxon>Dikarya</taxon>
        <taxon>Ascomycota</taxon>
        <taxon>Pezizomycotina</taxon>
        <taxon>Eurotiomycetes</taxon>
        <taxon>Eurotiomycetidae</taxon>
        <taxon>Eurotiales</taxon>
        <taxon>Aspergillaceae</taxon>
        <taxon>Aspergillus</taxon>
        <taxon>Aspergillus subgen. Cremei</taxon>
    </lineage>
</organism>
<dbReference type="EC" id="2.5.1.18" evidence="1"/>
<dbReference type="RefSeq" id="XP_040694507.1">
    <property type="nucleotide sequence ID" value="XM_040831766.1"/>
</dbReference>
<evidence type="ECO:0000259" key="5">
    <source>
        <dbReference type="PROSITE" id="PS50404"/>
    </source>
</evidence>
<dbReference type="PANTHER" id="PTHR43900:SF3">
    <property type="entry name" value="GLUTATHIONE S-TRANSFERASE RHO"/>
    <property type="match status" value="1"/>
</dbReference>
<evidence type="ECO:0000256" key="2">
    <source>
        <dbReference type="ARBA" id="ARBA00022679"/>
    </source>
</evidence>
<evidence type="ECO:0000259" key="6">
    <source>
        <dbReference type="PROSITE" id="PS50405"/>
    </source>
</evidence>
<protein>
    <recommendedName>
        <fullName evidence="1">glutathione transferase</fullName>
        <ecNumber evidence="1">2.5.1.18</ecNumber>
    </recommendedName>
</protein>
<dbReference type="Gene3D" id="3.40.30.10">
    <property type="entry name" value="Glutaredoxin"/>
    <property type="match status" value="1"/>
</dbReference>